<keyword evidence="1" id="KW-0732">Signal</keyword>
<comment type="caution">
    <text evidence="3">The sequence shown here is derived from an EMBL/GenBank/DDBJ whole genome shotgun (WGS) entry which is preliminary data.</text>
</comment>
<protein>
    <recommendedName>
        <fullName evidence="2">WSC domain-containing protein</fullName>
    </recommendedName>
</protein>
<evidence type="ECO:0000313" key="3">
    <source>
        <dbReference type="EMBL" id="KAK0383835.1"/>
    </source>
</evidence>
<dbReference type="Pfam" id="PF01822">
    <property type="entry name" value="WSC"/>
    <property type="match status" value="1"/>
</dbReference>
<evidence type="ECO:0000259" key="2">
    <source>
        <dbReference type="PROSITE" id="PS51212"/>
    </source>
</evidence>
<feature type="domain" description="WSC" evidence="2">
    <location>
        <begin position="42"/>
        <end position="131"/>
    </location>
</feature>
<sequence length="347" mass="37066">MRMNTILALAAANLVAAQRTNNGTNPDNGGGVNGFPGRLGEAFRLYGCVRSDNGFPTFRRVSMMPEMDLDFCAASCDTKYMGVQDTDCYCGTDIEEAQSTRVDLNSCDIDCPGNPEQKCGGVLLLGKRQNVPSNVLLTIYVREGEPDTTTTVTETSTSTGTITSCPPEVTDCPIGSKTIAIQTITSTFCPEPTPDYKKIVCYGDECFAEHTCDSCSSHRVVCRDGHCWVENCDTDDHNRLVICEGDKCEYATGQHGKVVCYGETCDIQECYDDCKEKVINHEVCVGPKCPTPAPPSPTPAPPCYGPQCNIIVPSNNSTVPPVHAGADNVLPAAGAVFGLVAGFAALL</sequence>
<organism evidence="3 4">
    <name type="scientific">Sarocladium strictum</name>
    <name type="common">Black bundle disease fungus</name>
    <name type="synonym">Acremonium strictum</name>
    <dbReference type="NCBI Taxonomy" id="5046"/>
    <lineage>
        <taxon>Eukaryota</taxon>
        <taxon>Fungi</taxon>
        <taxon>Dikarya</taxon>
        <taxon>Ascomycota</taxon>
        <taxon>Pezizomycotina</taxon>
        <taxon>Sordariomycetes</taxon>
        <taxon>Hypocreomycetidae</taxon>
        <taxon>Hypocreales</taxon>
        <taxon>Sarocladiaceae</taxon>
        <taxon>Sarocladium</taxon>
    </lineage>
</organism>
<dbReference type="PROSITE" id="PS51212">
    <property type="entry name" value="WSC"/>
    <property type="match status" value="1"/>
</dbReference>
<feature type="signal peptide" evidence="1">
    <location>
        <begin position="1"/>
        <end position="17"/>
    </location>
</feature>
<accession>A0AA39GAQ1</accession>
<dbReference type="Proteomes" id="UP001175261">
    <property type="component" value="Unassembled WGS sequence"/>
</dbReference>
<dbReference type="EMBL" id="JAPDFR010000009">
    <property type="protein sequence ID" value="KAK0383835.1"/>
    <property type="molecule type" value="Genomic_DNA"/>
</dbReference>
<proteinExistence type="predicted"/>
<evidence type="ECO:0000256" key="1">
    <source>
        <dbReference type="SAM" id="SignalP"/>
    </source>
</evidence>
<dbReference type="InterPro" id="IPR002889">
    <property type="entry name" value="WSC_carb-bd"/>
</dbReference>
<dbReference type="AlphaFoldDB" id="A0AA39GAQ1"/>
<name>A0AA39GAQ1_SARSR</name>
<dbReference type="SMART" id="SM00321">
    <property type="entry name" value="WSC"/>
    <property type="match status" value="1"/>
</dbReference>
<keyword evidence="4" id="KW-1185">Reference proteome</keyword>
<gene>
    <name evidence="3" type="ORF">NLU13_9746</name>
</gene>
<reference evidence="3" key="1">
    <citation type="submission" date="2022-10" db="EMBL/GenBank/DDBJ databases">
        <title>Determination and structural analysis of whole genome sequence of Sarocladium strictum F4-1.</title>
        <authorList>
            <person name="Hu L."/>
            <person name="Jiang Y."/>
        </authorList>
    </citation>
    <scope>NUCLEOTIDE SEQUENCE</scope>
    <source>
        <strain evidence="3">F4-1</strain>
    </source>
</reference>
<feature type="chain" id="PRO_5041326147" description="WSC domain-containing protein" evidence="1">
    <location>
        <begin position="18"/>
        <end position="347"/>
    </location>
</feature>
<evidence type="ECO:0000313" key="4">
    <source>
        <dbReference type="Proteomes" id="UP001175261"/>
    </source>
</evidence>